<proteinExistence type="predicted"/>
<reference evidence="2" key="2">
    <citation type="journal article" date="2020" name="Nat. Commun.">
        <title>Large-scale genome sequencing of mycorrhizal fungi provides insights into the early evolution of symbiotic traits.</title>
        <authorList>
            <person name="Miyauchi S."/>
            <person name="Kiss E."/>
            <person name="Kuo A."/>
            <person name="Drula E."/>
            <person name="Kohler A."/>
            <person name="Sanchez-Garcia M."/>
            <person name="Morin E."/>
            <person name="Andreopoulos B."/>
            <person name="Barry K.W."/>
            <person name="Bonito G."/>
            <person name="Buee M."/>
            <person name="Carver A."/>
            <person name="Chen C."/>
            <person name="Cichocki N."/>
            <person name="Clum A."/>
            <person name="Culley D."/>
            <person name="Crous P.W."/>
            <person name="Fauchery L."/>
            <person name="Girlanda M."/>
            <person name="Hayes R.D."/>
            <person name="Keri Z."/>
            <person name="LaButti K."/>
            <person name="Lipzen A."/>
            <person name="Lombard V."/>
            <person name="Magnuson J."/>
            <person name="Maillard F."/>
            <person name="Murat C."/>
            <person name="Nolan M."/>
            <person name="Ohm R.A."/>
            <person name="Pangilinan J."/>
            <person name="Pereira M.F."/>
            <person name="Perotto S."/>
            <person name="Peter M."/>
            <person name="Pfister S."/>
            <person name="Riley R."/>
            <person name="Sitrit Y."/>
            <person name="Stielow J.B."/>
            <person name="Szollosi G."/>
            <person name="Zifcakova L."/>
            <person name="Stursova M."/>
            <person name="Spatafora J.W."/>
            <person name="Tedersoo L."/>
            <person name="Vaario L.M."/>
            <person name="Yamada A."/>
            <person name="Yan M."/>
            <person name="Wang P."/>
            <person name="Xu J."/>
            <person name="Bruns T."/>
            <person name="Baldrian P."/>
            <person name="Vilgalys R."/>
            <person name="Dunand C."/>
            <person name="Henrissat B."/>
            <person name="Grigoriev I.V."/>
            <person name="Hibbett D."/>
            <person name="Nagy L.G."/>
            <person name="Martin F.M."/>
        </authorList>
    </citation>
    <scope>NUCLEOTIDE SEQUENCE</scope>
    <source>
        <strain evidence="2">Prilba</strain>
    </source>
</reference>
<dbReference type="CDD" id="cd20557">
    <property type="entry name" value="CYCLIN_ScPCL1-like"/>
    <property type="match status" value="1"/>
</dbReference>
<sequence length="736" mass="81147">MLPNSTSSALRSAMHPKGTPPIHRDVHTSETPFGPPGGYWNNFAPAVDVILDVLRASPQLEELSLQNMSDVDPETCTMYEHEPYLHKRIQCSWMILSQVTFPVLEKVALCYLDNVTTLLNHLKQQSLTSLPLRHLRIEVSFVGKLELVRLPTQTSLLTTLELVEVEDASSSLIKIIDVPLAFDRASPLWPRPRTGSAPNREMLSLYECTTLDWDALQTFVKSCLPAHVRVYQRQAMLPKLTLPPTASYSGQTSALSSSSTSTTTTTLRQLHLTHALAHPTLHGRSHSIGKEMVQYTPNCCTSVANVTTLPRLTLPGYKLAWIHYLRSTLHVASPHPSVTFAALYPLQRLKAHFLAAKGSSGHRLFISAFMLALKIICDDTYSNTSWCIVGQEMFALREIIITRWSRRCATWSGNSTSIPRHCANFRIVSNAILLAQAPIHRWFSLAGTGTIHAPKCSLYACLCSPCTLAQMPPSFPAHWSPHTTHHPPTDTPGASTSPVSSVSPQTPPNVVRPTKAVASVPPASSAVALKTPKTAHGQFAYVTWAVCAFISSPATLITRTEPDSSEFSQALRLANSKSSPTHGPYTTSSRASSSTLIWIQSRCAAPQSPGYRPSLQGALMPLEHPQTPQDIISTTHRTISNSLTPRKPNPVSFSAAQARKLAPKVVSGDYASVSSVTSYARSVVSYRRYPWFVFSDYCCRECEHQLTKKNQRHESNYDGSSWHCVLLEYSWPNAPS</sequence>
<feature type="compositionally biased region" description="Polar residues" evidence="1">
    <location>
        <begin position="1"/>
        <end position="10"/>
    </location>
</feature>
<feature type="compositionally biased region" description="Low complexity" evidence="1">
    <location>
        <begin position="491"/>
        <end position="516"/>
    </location>
</feature>
<accession>A0A9P5JZ15</accession>
<feature type="region of interest" description="Disordered" evidence="1">
    <location>
        <begin position="479"/>
        <end position="516"/>
    </location>
</feature>
<dbReference type="AlphaFoldDB" id="A0A9P5JZ15"/>
<name>A0A9P5JZ15_9AGAM</name>
<protein>
    <recommendedName>
        <fullName evidence="4">Cyclin N-terminal domain-containing protein</fullName>
    </recommendedName>
</protein>
<organism evidence="2 3">
    <name type="scientific">Russula ochroleuca</name>
    <dbReference type="NCBI Taxonomy" id="152965"/>
    <lineage>
        <taxon>Eukaryota</taxon>
        <taxon>Fungi</taxon>
        <taxon>Dikarya</taxon>
        <taxon>Basidiomycota</taxon>
        <taxon>Agaricomycotina</taxon>
        <taxon>Agaricomycetes</taxon>
        <taxon>Russulales</taxon>
        <taxon>Russulaceae</taxon>
        <taxon>Russula</taxon>
    </lineage>
</organism>
<evidence type="ECO:0000313" key="2">
    <source>
        <dbReference type="EMBL" id="KAF8470342.1"/>
    </source>
</evidence>
<comment type="caution">
    <text evidence="2">The sequence shown here is derived from an EMBL/GenBank/DDBJ whole genome shotgun (WGS) entry which is preliminary data.</text>
</comment>
<dbReference type="Proteomes" id="UP000759537">
    <property type="component" value="Unassembled WGS sequence"/>
</dbReference>
<reference evidence="2" key="1">
    <citation type="submission" date="2019-10" db="EMBL/GenBank/DDBJ databases">
        <authorList>
            <consortium name="DOE Joint Genome Institute"/>
            <person name="Kuo A."/>
            <person name="Miyauchi S."/>
            <person name="Kiss E."/>
            <person name="Drula E."/>
            <person name="Kohler A."/>
            <person name="Sanchez-Garcia M."/>
            <person name="Andreopoulos B."/>
            <person name="Barry K.W."/>
            <person name="Bonito G."/>
            <person name="Buee M."/>
            <person name="Carver A."/>
            <person name="Chen C."/>
            <person name="Cichocki N."/>
            <person name="Clum A."/>
            <person name="Culley D."/>
            <person name="Crous P.W."/>
            <person name="Fauchery L."/>
            <person name="Girlanda M."/>
            <person name="Hayes R."/>
            <person name="Keri Z."/>
            <person name="LaButti K."/>
            <person name="Lipzen A."/>
            <person name="Lombard V."/>
            <person name="Magnuson J."/>
            <person name="Maillard F."/>
            <person name="Morin E."/>
            <person name="Murat C."/>
            <person name="Nolan M."/>
            <person name="Ohm R."/>
            <person name="Pangilinan J."/>
            <person name="Pereira M."/>
            <person name="Perotto S."/>
            <person name="Peter M."/>
            <person name="Riley R."/>
            <person name="Sitrit Y."/>
            <person name="Stielow B."/>
            <person name="Szollosi G."/>
            <person name="Zifcakova L."/>
            <person name="Stursova M."/>
            <person name="Spatafora J.W."/>
            <person name="Tedersoo L."/>
            <person name="Vaario L.-M."/>
            <person name="Yamada A."/>
            <person name="Yan M."/>
            <person name="Wang P."/>
            <person name="Xu J."/>
            <person name="Bruns T."/>
            <person name="Baldrian P."/>
            <person name="Vilgalys R."/>
            <person name="Henrissat B."/>
            <person name="Grigoriev I.V."/>
            <person name="Hibbett D."/>
            <person name="Nagy L.G."/>
            <person name="Martin F.M."/>
        </authorList>
    </citation>
    <scope>NUCLEOTIDE SEQUENCE</scope>
    <source>
        <strain evidence="2">Prilba</strain>
    </source>
</reference>
<evidence type="ECO:0008006" key="4">
    <source>
        <dbReference type="Google" id="ProtNLM"/>
    </source>
</evidence>
<keyword evidence="3" id="KW-1185">Reference proteome</keyword>
<gene>
    <name evidence="2" type="ORF">DFH94DRAFT_812082</name>
</gene>
<dbReference type="EMBL" id="WHVB01000026">
    <property type="protein sequence ID" value="KAF8470342.1"/>
    <property type="molecule type" value="Genomic_DNA"/>
</dbReference>
<evidence type="ECO:0000256" key="1">
    <source>
        <dbReference type="SAM" id="MobiDB-lite"/>
    </source>
</evidence>
<dbReference type="OrthoDB" id="244495at2759"/>
<evidence type="ECO:0000313" key="3">
    <source>
        <dbReference type="Proteomes" id="UP000759537"/>
    </source>
</evidence>
<feature type="region of interest" description="Disordered" evidence="1">
    <location>
        <begin position="1"/>
        <end position="31"/>
    </location>
</feature>
<dbReference type="Gene3D" id="1.10.472.10">
    <property type="entry name" value="Cyclin-like"/>
    <property type="match status" value="1"/>
</dbReference>